<dbReference type="STRING" id="247490.KSU1_B0574"/>
<dbReference type="AlphaFoldDB" id="I3II86"/>
<dbReference type="InterPro" id="IPR047768">
    <property type="entry name" value="Tn5p-like"/>
</dbReference>
<organism evidence="2 4">
    <name type="scientific">Candidatus Jettenia caeni</name>
    <dbReference type="NCBI Taxonomy" id="247490"/>
    <lineage>
        <taxon>Bacteria</taxon>
        <taxon>Pseudomonadati</taxon>
        <taxon>Planctomycetota</taxon>
        <taxon>Candidatus Brocadiia</taxon>
        <taxon>Candidatus Brocadiales</taxon>
        <taxon>Candidatus Brocadiaceae</taxon>
        <taxon>Candidatus Jettenia</taxon>
    </lineage>
</organism>
<dbReference type="PANTHER" id="PTHR37319">
    <property type="entry name" value="TRANSPOSASE"/>
    <property type="match status" value="1"/>
</dbReference>
<sequence>MLVHTTLAFTPQRVPLGILHQQVWTRSPETYGKKHQRKKRAITEKESQKWLNSPEAARTIHKESPDTLVISVGDREADIYELFHHASDYPQSCHLLVRAAWDRKVEHPQKYLWPSMETQPVADTFEVIVPRKKNKSERSAHIDIRFAPLTLLPPQNKSRLGPLTLWAVYVNEPSPPHGEEPLSWMLLTTLKVESLDEALCLVNYYSVRFSIELFHKVLKSGCTIEKRQLQTAEGLIRCLALDSLVAWRIMFLTMIGRAVPQLPCTVLFGEHEWKALYCFINTTKTLPLFPPSLQEATRLVARLGGFLGRERDGFPGTEVLWRGMQKLASISAAWFAFGPHTV</sequence>
<dbReference type="Gene3D" id="1.10.740.10">
    <property type="entry name" value="Transferase Inhibitor Protein From Tn5, Chain"/>
    <property type="match status" value="1"/>
</dbReference>
<dbReference type="InterPro" id="IPR014737">
    <property type="entry name" value="Transposase_Tn5-like_C"/>
</dbReference>
<dbReference type="InterPro" id="IPR003201">
    <property type="entry name" value="Transposase_Tn5"/>
</dbReference>
<dbReference type="eggNOG" id="COG3385">
    <property type="taxonomic scope" value="Bacteria"/>
</dbReference>
<gene>
    <name evidence="2" type="ORF">KSU1_B0574</name>
    <name evidence="3" type="ORF">KSU1_C0778</name>
</gene>
<evidence type="ECO:0000313" key="2">
    <source>
        <dbReference type="EMBL" id="GAB61431.1"/>
    </source>
</evidence>
<proteinExistence type="predicted"/>
<evidence type="ECO:0000313" key="3">
    <source>
        <dbReference type="EMBL" id="GAB62374.1"/>
    </source>
</evidence>
<comment type="caution">
    <text evidence="2">The sequence shown here is derived from an EMBL/GenBank/DDBJ whole genome shotgun (WGS) entry which is preliminary data.</text>
</comment>
<dbReference type="EMBL" id="BAFH01000002">
    <property type="protein sequence ID" value="GAB61431.1"/>
    <property type="molecule type" value="Genomic_DNA"/>
</dbReference>
<dbReference type="InterPro" id="IPR054836">
    <property type="entry name" value="Tn5_transposase"/>
</dbReference>
<accession>I3II86</accession>
<dbReference type="Gene3D" id="3.90.350.10">
    <property type="entry name" value="Transposase Inhibitor Protein From Tn5, Chain A, domain 1"/>
    <property type="match status" value="1"/>
</dbReference>
<dbReference type="InterPro" id="IPR012337">
    <property type="entry name" value="RNaseH-like_sf"/>
</dbReference>
<dbReference type="PANTHER" id="PTHR37319:SF1">
    <property type="entry name" value="TRANSPOSASE TN5 DIMERISATION DOMAIN-CONTAINING PROTEIN"/>
    <property type="match status" value="1"/>
</dbReference>
<reference evidence="2 4" key="1">
    <citation type="journal article" date="2012" name="FEBS Lett.">
        <title>Anammox organism KSU-1 expresses a NirK-type copper-containing nitrite reductase instead of a NirS-type with cytochrome cd1.</title>
        <authorList>
            <person name="Hira D."/>
            <person name="Toh H."/>
            <person name="Migita C.T."/>
            <person name="Okubo H."/>
            <person name="Nishiyama T."/>
            <person name="Hattori M."/>
            <person name="Furukawa K."/>
            <person name="Fujii T."/>
        </authorList>
    </citation>
    <scope>NUCLEOTIDE SEQUENCE [LARGE SCALE GENOMIC DNA]</scope>
</reference>
<evidence type="ECO:0000313" key="4">
    <source>
        <dbReference type="Proteomes" id="UP000002985"/>
    </source>
</evidence>
<dbReference type="Pfam" id="PF02281">
    <property type="entry name" value="Dimer_Tnp_Tn5"/>
    <property type="match status" value="1"/>
</dbReference>
<dbReference type="OrthoDB" id="282824at2"/>
<feature type="domain" description="Transposase Tn5 dimerisation" evidence="1">
    <location>
        <begin position="245"/>
        <end position="330"/>
    </location>
</feature>
<dbReference type="NCBIfam" id="NF033590">
    <property type="entry name" value="transpos_IS4_3"/>
    <property type="match status" value="1"/>
</dbReference>
<protein>
    <recommendedName>
        <fullName evidence="1">Transposase Tn5 dimerisation domain-containing protein</fullName>
    </recommendedName>
</protein>
<dbReference type="EMBL" id="BAFH01000003">
    <property type="protein sequence ID" value="GAB62374.1"/>
    <property type="molecule type" value="Genomic_DNA"/>
</dbReference>
<dbReference type="SUPFAM" id="SSF53098">
    <property type="entry name" value="Ribonuclease H-like"/>
    <property type="match status" value="1"/>
</dbReference>
<name>I3II86_9BACT</name>
<dbReference type="Proteomes" id="UP000002985">
    <property type="component" value="Unassembled WGS sequence"/>
</dbReference>
<keyword evidence="4" id="KW-1185">Reference proteome</keyword>
<evidence type="ECO:0000259" key="1">
    <source>
        <dbReference type="Pfam" id="PF02281"/>
    </source>
</evidence>